<dbReference type="InterPro" id="IPR008979">
    <property type="entry name" value="Galactose-bd-like_sf"/>
</dbReference>
<dbReference type="SUPFAM" id="SSF49785">
    <property type="entry name" value="Galactose-binding domain-like"/>
    <property type="match status" value="1"/>
</dbReference>
<reference evidence="2 3" key="1">
    <citation type="submission" date="2018-09" db="EMBL/GenBank/DDBJ databases">
        <title>Whole genome based analysis of evolution and adaptive divergence in Indian and Brazilian strains of Azospirillum brasilense.</title>
        <authorList>
            <person name="Singh C."/>
            <person name="Tripathi A.K."/>
        </authorList>
    </citation>
    <scope>NUCLEOTIDE SEQUENCE [LARGE SCALE GENOMIC DNA]</scope>
    <source>
        <strain evidence="2 3">MTCC4035</strain>
        <plasmid evidence="2 3">p7</plasmid>
    </source>
</reference>
<accession>A0A4D8PSY2</accession>
<proteinExistence type="predicted"/>
<dbReference type="KEGG" id="aare:D3093_34890"/>
<evidence type="ECO:0000256" key="1">
    <source>
        <dbReference type="SAM" id="MobiDB-lite"/>
    </source>
</evidence>
<dbReference type="Proteomes" id="UP000298595">
    <property type="component" value="Plasmid p7"/>
</dbReference>
<dbReference type="Gene3D" id="2.60.120.200">
    <property type="match status" value="1"/>
</dbReference>
<feature type="compositionally biased region" description="Low complexity" evidence="1">
    <location>
        <begin position="823"/>
        <end position="835"/>
    </location>
</feature>
<geneLocation type="plasmid" evidence="2 3">
    <name>p7</name>
</geneLocation>
<dbReference type="EMBL" id="CP032328">
    <property type="protein sequence ID" value="QCO00441.1"/>
    <property type="molecule type" value="Genomic_DNA"/>
</dbReference>
<dbReference type="RefSeq" id="WP_137119131.1">
    <property type="nucleotide sequence ID" value="NZ_CP032328.1"/>
</dbReference>
<protein>
    <submittedName>
        <fullName evidence="2">Uncharacterized protein</fullName>
    </submittedName>
</protein>
<name>A0A4D8PSY2_9PROT</name>
<evidence type="ECO:0000313" key="2">
    <source>
        <dbReference type="EMBL" id="QCO00441.1"/>
    </source>
</evidence>
<dbReference type="InterPro" id="IPR013320">
    <property type="entry name" value="ConA-like_dom_sf"/>
</dbReference>
<keyword evidence="2" id="KW-0614">Plasmid</keyword>
<gene>
    <name evidence="2" type="ORF">D3093_34890</name>
</gene>
<organism evidence="2 3">
    <name type="scientific">Azospirillum argentinense</name>
    <dbReference type="NCBI Taxonomy" id="2970906"/>
    <lineage>
        <taxon>Bacteria</taxon>
        <taxon>Pseudomonadati</taxon>
        <taxon>Pseudomonadota</taxon>
        <taxon>Alphaproteobacteria</taxon>
        <taxon>Rhodospirillales</taxon>
        <taxon>Azospirillaceae</taxon>
        <taxon>Azospirillum</taxon>
    </lineage>
</organism>
<dbReference type="Gene3D" id="2.60.120.260">
    <property type="entry name" value="Galactose-binding domain-like"/>
    <property type="match status" value="1"/>
</dbReference>
<feature type="region of interest" description="Disordered" evidence="1">
    <location>
        <begin position="786"/>
        <end position="846"/>
    </location>
</feature>
<sequence length="846" mass="87660">MTTQSELRAINGDVYNPGTNAGGLDGPGGMEANFPRALGLIAQGLDDMAAYLSQANFLAAQASVATILQLCQALVAQITPGSTNALAFPGVDKPLVTATDVVDVIVYDTRLDDLTADGRRWNEPGRCSGMSWWNEALNVAYRGAKRDFPAVALIVALREQWWIFDALDLDPLTGAPRLWAGSNPTGNGLIFCGSTGPITSVFARNGYLYFGVGTGLHIVSMTGDYCDRYDNGGRRRKLGTIAQRNAVLSVGPVNTAAALPANGVTSVHAHVYPGAPLDAAGMPIPTVGVATAAGAAVIHPNGLVLSLPDGTGFSRIRFLADGRVALTRGGGDASLWVGPLPYTAATASAWRTETYSAATVVHIGGSGESTSLASAGDTLCVGRSDRLTLLARDAANPTAGSMAAYIAPRFATGWMVGDVRLAALCDAMTGAVTGTEMIINGGFDTGFANWQAGTNASLSVVAGKMRVASPSDAWVIAEQNIAAVVGQTYAVAANANKGTASSGVIRCWGVESAPVDRTATSSSDFSQSWQVTAALATATIQLQVRPTVGSSGQYAEFDNISMRPGSADRSYNGVPLAVMGSTPLMRTAIATGGMVEWSGWATTAWLEQPFSARLQLGSGPLSMPVVFRAGEGSGTETLVSRDSTSTGARWRLLLTGGGALQLVASDGTNTVSATTTATYRDGARREVVPVLNRSLTRLEIWVDSELVATAALGSLGSLDNAAATLRVGLDQQGANPATTCAIAMLRITASEMSPAQIRRSAADTRPVLAGMPIFLAGGPGIAALSRCPSPTEWRPSRRPAATSSAGLRASPSTPALPSPQPPATTTRRARSAAARCWSAQRHRRRC</sequence>
<evidence type="ECO:0000313" key="3">
    <source>
        <dbReference type="Proteomes" id="UP000298595"/>
    </source>
</evidence>
<dbReference type="AlphaFoldDB" id="A0A4D8PSY2"/>
<dbReference type="SUPFAM" id="SSF49899">
    <property type="entry name" value="Concanavalin A-like lectins/glucanases"/>
    <property type="match status" value="1"/>
</dbReference>